<gene>
    <name evidence="8" type="ORF">D1115_22525</name>
</gene>
<keyword evidence="3 7" id="KW-1134">Transmembrane beta strand</keyword>
<evidence type="ECO:0000256" key="3">
    <source>
        <dbReference type="ARBA" id="ARBA00022452"/>
    </source>
</evidence>
<comment type="subcellular location">
    <subcellularLocation>
        <location evidence="1 7">Cell outer membrane</location>
        <topology evidence="1 7">Multi-pass membrane protein</topology>
    </subcellularLocation>
</comment>
<proteinExistence type="inferred from homology"/>
<evidence type="ECO:0000256" key="1">
    <source>
        <dbReference type="ARBA" id="ARBA00004571"/>
    </source>
</evidence>
<evidence type="ECO:0000256" key="2">
    <source>
        <dbReference type="ARBA" id="ARBA00022448"/>
    </source>
</evidence>
<dbReference type="Gene3D" id="2.40.170.20">
    <property type="entry name" value="TonB-dependent receptor, beta-barrel domain"/>
    <property type="match status" value="1"/>
</dbReference>
<reference evidence="8 9" key="1">
    <citation type="submission" date="2018-08" db="EMBL/GenBank/DDBJ databases">
        <title>Genomic taxonomy of the Vibrionaceae family.</title>
        <authorList>
            <person name="Gomez-Gil B."/>
            <person name="Tanaka M."/>
            <person name="Sawabe T."/>
            <person name="Enciso-Ibarra K."/>
        </authorList>
    </citation>
    <scope>NUCLEOTIDE SEQUENCE [LARGE SCALE GENOMIC DNA]</scope>
    <source>
        <strain evidence="8 9">CAIM 1831</strain>
        <plasmid evidence="9">pva1</plasmid>
    </source>
</reference>
<protein>
    <submittedName>
        <fullName evidence="8">TonB-dependent receptor</fullName>
    </submittedName>
</protein>
<keyword evidence="4 7" id="KW-0812">Transmembrane</keyword>
<dbReference type="InterPro" id="IPR039426">
    <property type="entry name" value="TonB-dep_rcpt-like"/>
</dbReference>
<accession>A0ABN5PNW9</accession>
<keyword evidence="9" id="KW-1185">Reference proteome</keyword>
<evidence type="ECO:0000256" key="6">
    <source>
        <dbReference type="ARBA" id="ARBA00023237"/>
    </source>
</evidence>
<comment type="similarity">
    <text evidence="7">Belongs to the TonB-dependent receptor family.</text>
</comment>
<keyword evidence="6 7" id="KW-0998">Cell outer membrane</keyword>
<keyword evidence="8" id="KW-0614">Plasmid</keyword>
<evidence type="ECO:0000256" key="5">
    <source>
        <dbReference type="ARBA" id="ARBA00023136"/>
    </source>
</evidence>
<dbReference type="EMBL" id="CP032095">
    <property type="protein sequence ID" value="AXY03668.1"/>
    <property type="molecule type" value="Genomic_DNA"/>
</dbReference>
<evidence type="ECO:0000256" key="7">
    <source>
        <dbReference type="PROSITE-ProRule" id="PRU01360"/>
    </source>
</evidence>
<name>A0ABN5PNW9_9VIBR</name>
<sequence length="83" mass="9636">MDKVILWGKIWVKPLALVYCLNGVYQFDEQFKLSLGIDNVFDKEYAEHISKSGLGNDALPIEERTKQVNEPGRTLWAKLDYEF</sequence>
<geneLocation type="plasmid" evidence="9">
    <name>pva1</name>
</geneLocation>
<dbReference type="SUPFAM" id="SSF56935">
    <property type="entry name" value="Porins"/>
    <property type="match status" value="1"/>
</dbReference>
<keyword evidence="2 7" id="KW-0813">Transport</keyword>
<organism evidence="8 9">
    <name type="scientific">Vibrio alfacsensis</name>
    <dbReference type="NCBI Taxonomy" id="1074311"/>
    <lineage>
        <taxon>Bacteria</taxon>
        <taxon>Pseudomonadati</taxon>
        <taxon>Pseudomonadota</taxon>
        <taxon>Gammaproteobacteria</taxon>
        <taxon>Vibrionales</taxon>
        <taxon>Vibrionaceae</taxon>
        <taxon>Vibrio</taxon>
    </lineage>
</organism>
<dbReference type="InterPro" id="IPR036942">
    <property type="entry name" value="Beta-barrel_TonB_sf"/>
</dbReference>
<keyword evidence="8" id="KW-0675">Receptor</keyword>
<evidence type="ECO:0000313" key="8">
    <source>
        <dbReference type="EMBL" id="AXY03668.1"/>
    </source>
</evidence>
<evidence type="ECO:0000313" key="9">
    <source>
        <dbReference type="Proteomes" id="UP000262832"/>
    </source>
</evidence>
<dbReference type="Proteomes" id="UP000262832">
    <property type="component" value="Plasmid pVa1"/>
</dbReference>
<keyword evidence="5 7" id="KW-0472">Membrane</keyword>
<dbReference type="PROSITE" id="PS52016">
    <property type="entry name" value="TONB_DEPENDENT_REC_3"/>
    <property type="match status" value="1"/>
</dbReference>
<evidence type="ECO:0000256" key="4">
    <source>
        <dbReference type="ARBA" id="ARBA00022692"/>
    </source>
</evidence>